<name>A0ABR1YNK8_9PEZI</name>
<evidence type="ECO:0000313" key="3">
    <source>
        <dbReference type="Proteomes" id="UP001492380"/>
    </source>
</evidence>
<evidence type="ECO:0000313" key="2">
    <source>
        <dbReference type="EMBL" id="KAK8234086.1"/>
    </source>
</evidence>
<gene>
    <name evidence="2" type="ORF">HDK90DRAFT_288756</name>
</gene>
<feature type="transmembrane region" description="Helical" evidence="1">
    <location>
        <begin position="44"/>
        <end position="63"/>
    </location>
</feature>
<proteinExistence type="predicted"/>
<reference evidence="2 3" key="1">
    <citation type="submission" date="2024-04" db="EMBL/GenBank/DDBJ databases">
        <title>Phyllosticta paracitricarpa is synonymous to the EU quarantine fungus P. citricarpa based on phylogenomic analyses.</title>
        <authorList>
            <consortium name="Lawrence Berkeley National Laboratory"/>
            <person name="Van Ingen-Buijs V.A."/>
            <person name="Van Westerhoven A.C."/>
            <person name="Haridas S."/>
            <person name="Skiadas P."/>
            <person name="Martin F."/>
            <person name="Groenewald J.Z."/>
            <person name="Crous P.W."/>
            <person name="Seidl M.F."/>
        </authorList>
    </citation>
    <scope>NUCLEOTIDE SEQUENCE [LARGE SCALE GENOMIC DNA]</scope>
    <source>
        <strain evidence="2 3">CBS 123374</strain>
    </source>
</reference>
<dbReference type="Proteomes" id="UP001492380">
    <property type="component" value="Unassembled WGS sequence"/>
</dbReference>
<protein>
    <recommendedName>
        <fullName evidence="4">Transmembrane protein</fullName>
    </recommendedName>
</protein>
<keyword evidence="1" id="KW-0812">Transmembrane</keyword>
<sequence>MRERLVSDDPPEPVEATDDVPLPYNFVLILRRHWRRRVCRRRRLRGLICVLLLLLLLLLFLLFPLLFLLLFPLLLLRLISSSSLWRQSRLRGRALPERLDPGIEVVDLGFGAQSLQRVVVLLRVGRSDQKSQALQRALCVCSGVIVVLRRLLLLPLLRLLLGH</sequence>
<comment type="caution">
    <text evidence="2">The sequence shown here is derived from an EMBL/GenBank/DDBJ whole genome shotgun (WGS) entry which is preliminary data.</text>
</comment>
<evidence type="ECO:0000256" key="1">
    <source>
        <dbReference type="SAM" id="Phobius"/>
    </source>
</evidence>
<organism evidence="2 3">
    <name type="scientific">Phyllosticta capitalensis</name>
    <dbReference type="NCBI Taxonomy" id="121624"/>
    <lineage>
        <taxon>Eukaryota</taxon>
        <taxon>Fungi</taxon>
        <taxon>Dikarya</taxon>
        <taxon>Ascomycota</taxon>
        <taxon>Pezizomycotina</taxon>
        <taxon>Dothideomycetes</taxon>
        <taxon>Dothideomycetes incertae sedis</taxon>
        <taxon>Botryosphaeriales</taxon>
        <taxon>Phyllostictaceae</taxon>
        <taxon>Phyllosticta</taxon>
    </lineage>
</organism>
<keyword evidence="3" id="KW-1185">Reference proteome</keyword>
<evidence type="ECO:0008006" key="4">
    <source>
        <dbReference type="Google" id="ProtNLM"/>
    </source>
</evidence>
<dbReference type="EMBL" id="JBBWRZ010000006">
    <property type="protein sequence ID" value="KAK8234086.1"/>
    <property type="molecule type" value="Genomic_DNA"/>
</dbReference>
<keyword evidence="1" id="KW-1133">Transmembrane helix</keyword>
<accession>A0ABR1YNK8</accession>
<keyword evidence="1" id="KW-0472">Membrane</keyword>